<keyword evidence="5 8" id="KW-1133">Transmembrane helix</keyword>
<evidence type="ECO:0000256" key="4">
    <source>
        <dbReference type="ARBA" id="ARBA00022692"/>
    </source>
</evidence>
<comment type="subcellular location">
    <subcellularLocation>
        <location evidence="1">Cell membrane</location>
        <topology evidence="1">Multi-pass membrane protein</topology>
    </subcellularLocation>
</comment>
<comment type="similarity">
    <text evidence="2">Belongs to the resistance-nodulation-cell division (RND) (TC 2.A.6) family. MmpL subfamily.</text>
</comment>
<dbReference type="InterPro" id="IPR004869">
    <property type="entry name" value="MMPL_dom"/>
</dbReference>
<proteinExistence type="inferred from homology"/>
<dbReference type="AlphaFoldDB" id="A0A0X8JF74"/>
<keyword evidence="11" id="KW-1185">Reference proteome</keyword>
<feature type="domain" description="Membrane transport protein MMPL" evidence="9">
    <location>
        <begin position="6"/>
        <end position="138"/>
    </location>
</feature>
<dbReference type="OrthoDB" id="2365435at2"/>
<dbReference type="STRING" id="111015.AXF14_07570"/>
<sequence length="584" mass="62142">MRHLVAIGMAVALNMGLVALRPSVSETTYSIAAILQLVLSMDYSIILANRYRQERDAQRDAGKDGRSAPVTAMRRALRDSFGAVVSASLTTVVGLLMLVFMSCRIGADLGTVLGQGVVVSLVTVLTVLPGLLLACDRLITRTAKPHLSPSLGGLARAEYRFRWVFAAGFVVLLAGSFVLRGGTTTSYTLEREDPVAEVFAKDNQVVLVYDNDDEAAATALGEALAADYPGSDGVRSVTSHGTTIGQQLTKEAAALEQQGTADDAGAADVAGDDSQSVLPDGAIDVLWYVGNGGEAGTMTLSELGDVTDSLELLYLQHAAATRTDPSWTMSTEELLDAAREQVEEAKEELVGAEHSRMIVTTGLREEAEATLSFIDDLQARADAELSEQHWLVGQSVMVDEMRDGFPAENLRITLLTAGAIFLIMALTFRSAAVPALLVLLVQCGVFVTVSVSGIIGADMYYLAMLVVQCILMGATIDYAIVLTTYYRQHRRTEPVARALAGAYEGSIHTILTSGLIMILVTGVLGYLFENPTVGQICQTIAIGATAAVLLILLALPALLAVTDRWIVPARDRYEEPAAAEPGEA</sequence>
<evidence type="ECO:0000256" key="2">
    <source>
        <dbReference type="ARBA" id="ARBA00010157"/>
    </source>
</evidence>
<name>A0A0X8JF74_ACTRD</name>
<dbReference type="SUPFAM" id="SSF82866">
    <property type="entry name" value="Multidrug efflux transporter AcrB transmembrane domain"/>
    <property type="match status" value="2"/>
</dbReference>
<evidence type="ECO:0000313" key="11">
    <source>
        <dbReference type="Proteomes" id="UP000065220"/>
    </source>
</evidence>
<evidence type="ECO:0000259" key="9">
    <source>
        <dbReference type="Pfam" id="PF03176"/>
    </source>
</evidence>
<feature type="transmembrane region" description="Helical" evidence="8">
    <location>
        <begin position="410"/>
        <end position="428"/>
    </location>
</feature>
<evidence type="ECO:0000256" key="7">
    <source>
        <dbReference type="SAM" id="Coils"/>
    </source>
</evidence>
<feature type="transmembrane region" description="Helical" evidence="8">
    <location>
        <begin position="160"/>
        <end position="179"/>
    </location>
</feature>
<keyword evidence="3" id="KW-1003">Cell membrane</keyword>
<evidence type="ECO:0000256" key="3">
    <source>
        <dbReference type="ARBA" id="ARBA00022475"/>
    </source>
</evidence>
<feature type="transmembrane region" description="Helical" evidence="8">
    <location>
        <begin position="113"/>
        <end position="139"/>
    </location>
</feature>
<dbReference type="InterPro" id="IPR050545">
    <property type="entry name" value="Mycobact_MmpL"/>
</dbReference>
<feature type="transmembrane region" description="Helical" evidence="8">
    <location>
        <begin position="540"/>
        <end position="562"/>
    </location>
</feature>
<feature type="transmembrane region" description="Helical" evidence="8">
    <location>
        <begin position="30"/>
        <end position="49"/>
    </location>
</feature>
<gene>
    <name evidence="10" type="ORF">AXF14_07570</name>
</gene>
<accession>A0A0X8JF74</accession>
<dbReference type="Gene3D" id="1.20.1640.10">
    <property type="entry name" value="Multidrug efflux transporter AcrB transmembrane domain"/>
    <property type="match status" value="2"/>
</dbReference>
<feature type="coiled-coil region" evidence="7">
    <location>
        <begin position="328"/>
        <end position="355"/>
    </location>
</feature>
<evidence type="ECO:0000256" key="6">
    <source>
        <dbReference type="ARBA" id="ARBA00023136"/>
    </source>
</evidence>
<reference evidence="11" key="1">
    <citation type="submission" date="2016-02" db="EMBL/GenBank/DDBJ databases">
        <authorList>
            <person name="Holder M.E."/>
            <person name="Ajami N.J."/>
            <person name="Petrosino J.F."/>
        </authorList>
    </citation>
    <scope>NUCLEOTIDE SEQUENCE [LARGE SCALE GENOMIC DNA]</scope>
    <source>
        <strain evidence="11">CCUG 36733</strain>
    </source>
</reference>
<feature type="transmembrane region" description="Helical" evidence="8">
    <location>
        <begin position="507"/>
        <end position="528"/>
    </location>
</feature>
<dbReference type="RefSeq" id="WP_067942165.1">
    <property type="nucleotide sequence ID" value="NZ_CP014228.1"/>
</dbReference>
<dbReference type="Pfam" id="PF03176">
    <property type="entry name" value="MMPL"/>
    <property type="match status" value="2"/>
</dbReference>
<feature type="transmembrane region" description="Helical" evidence="8">
    <location>
        <begin position="461"/>
        <end position="486"/>
    </location>
</feature>
<feature type="transmembrane region" description="Helical" evidence="8">
    <location>
        <begin position="81"/>
        <end position="101"/>
    </location>
</feature>
<keyword evidence="7" id="KW-0175">Coiled coil</keyword>
<organism evidence="10 11">
    <name type="scientific">Actinomyces radicidentis</name>
    <dbReference type="NCBI Taxonomy" id="111015"/>
    <lineage>
        <taxon>Bacteria</taxon>
        <taxon>Bacillati</taxon>
        <taxon>Actinomycetota</taxon>
        <taxon>Actinomycetes</taxon>
        <taxon>Actinomycetales</taxon>
        <taxon>Actinomycetaceae</taxon>
        <taxon>Actinomyces</taxon>
    </lineage>
</organism>
<evidence type="ECO:0000256" key="8">
    <source>
        <dbReference type="SAM" id="Phobius"/>
    </source>
</evidence>
<dbReference type="KEGG" id="ard:AXF14_07570"/>
<evidence type="ECO:0000313" key="10">
    <source>
        <dbReference type="EMBL" id="AMD87467.1"/>
    </source>
</evidence>
<dbReference type="Proteomes" id="UP000065220">
    <property type="component" value="Chromosome"/>
</dbReference>
<dbReference type="PANTHER" id="PTHR33406:SF6">
    <property type="entry name" value="MEMBRANE PROTEIN YDGH-RELATED"/>
    <property type="match status" value="1"/>
</dbReference>
<dbReference type="PANTHER" id="PTHR33406">
    <property type="entry name" value="MEMBRANE PROTEIN MJ1562-RELATED"/>
    <property type="match status" value="1"/>
</dbReference>
<dbReference type="GO" id="GO:0005886">
    <property type="term" value="C:plasma membrane"/>
    <property type="evidence" value="ECO:0007669"/>
    <property type="project" value="UniProtKB-SubCell"/>
</dbReference>
<feature type="transmembrane region" description="Helical" evidence="8">
    <location>
        <begin position="435"/>
        <end position="455"/>
    </location>
</feature>
<feature type="domain" description="Membrane transport protein MMPL" evidence="9">
    <location>
        <begin position="356"/>
        <end position="572"/>
    </location>
</feature>
<keyword evidence="4 8" id="KW-0812">Transmembrane</keyword>
<keyword evidence="6 8" id="KW-0472">Membrane</keyword>
<protein>
    <recommendedName>
        <fullName evidence="9">Membrane transport protein MMPL domain-containing protein</fullName>
    </recommendedName>
</protein>
<evidence type="ECO:0000256" key="5">
    <source>
        <dbReference type="ARBA" id="ARBA00022989"/>
    </source>
</evidence>
<evidence type="ECO:0000256" key="1">
    <source>
        <dbReference type="ARBA" id="ARBA00004651"/>
    </source>
</evidence>
<dbReference type="EMBL" id="CP014228">
    <property type="protein sequence ID" value="AMD87467.1"/>
    <property type="molecule type" value="Genomic_DNA"/>
</dbReference>